<evidence type="ECO:0000256" key="8">
    <source>
        <dbReference type="ARBA" id="ARBA00048428"/>
    </source>
</evidence>
<dbReference type="AlphaFoldDB" id="A0A7Y2H3T1"/>
<dbReference type="SUPFAM" id="SSF53335">
    <property type="entry name" value="S-adenosyl-L-methionine-dependent methyltransferases"/>
    <property type="match status" value="1"/>
</dbReference>
<proteinExistence type="inferred from homology"/>
<dbReference type="InterPro" id="IPR026669">
    <property type="entry name" value="Arsenite_MeTrfase-like"/>
</dbReference>
<feature type="domain" description="Methyltransferase" evidence="9">
    <location>
        <begin position="89"/>
        <end position="219"/>
    </location>
</feature>
<dbReference type="Pfam" id="PF13847">
    <property type="entry name" value="Methyltransf_31"/>
    <property type="match status" value="1"/>
</dbReference>
<feature type="non-terminal residue" evidence="10">
    <location>
        <position position="220"/>
    </location>
</feature>
<dbReference type="EC" id="2.1.1.137" evidence="4"/>
<evidence type="ECO:0000256" key="6">
    <source>
        <dbReference type="ARBA" id="ARBA00047941"/>
    </source>
</evidence>
<dbReference type="EMBL" id="JABDJR010000670">
    <property type="protein sequence ID" value="NNF08391.1"/>
    <property type="molecule type" value="Genomic_DNA"/>
</dbReference>
<evidence type="ECO:0000256" key="3">
    <source>
        <dbReference type="ARBA" id="ARBA00034487"/>
    </source>
</evidence>
<accession>A0A7Y2H3T1</accession>
<keyword evidence="2" id="KW-0949">S-adenosyl-L-methionine</keyword>
<comment type="catalytic activity">
    <reaction evidence="7">
        <text>arsenic triglutathione + 2 [thioredoxin]-dithiol + 2 S-adenosyl-L-methionine + H2O = dimethylarsinous acid + 2 [thioredoxin]-disulfide + 3 glutathione + 2 S-adenosyl-L-homocysteine + 2 H(+)</text>
        <dbReference type="Rhea" id="RHEA:69464"/>
        <dbReference type="Rhea" id="RHEA-COMP:10698"/>
        <dbReference type="Rhea" id="RHEA-COMP:10700"/>
        <dbReference type="ChEBI" id="CHEBI:15377"/>
        <dbReference type="ChEBI" id="CHEBI:15378"/>
        <dbReference type="ChEBI" id="CHEBI:23808"/>
        <dbReference type="ChEBI" id="CHEBI:29950"/>
        <dbReference type="ChEBI" id="CHEBI:50058"/>
        <dbReference type="ChEBI" id="CHEBI:57856"/>
        <dbReference type="ChEBI" id="CHEBI:57925"/>
        <dbReference type="ChEBI" id="CHEBI:59789"/>
        <dbReference type="ChEBI" id="CHEBI:183640"/>
        <dbReference type="EC" id="2.1.1.137"/>
    </reaction>
</comment>
<evidence type="ECO:0000256" key="2">
    <source>
        <dbReference type="ARBA" id="ARBA00022691"/>
    </source>
</evidence>
<keyword evidence="10" id="KW-0489">Methyltransferase</keyword>
<name>A0A7Y2H3T1_UNCEI</name>
<evidence type="ECO:0000313" key="10">
    <source>
        <dbReference type="EMBL" id="NNF08391.1"/>
    </source>
</evidence>
<protein>
    <recommendedName>
        <fullName evidence="5">Arsenite methyltransferase</fullName>
        <ecNumber evidence="4">2.1.1.137</ecNumber>
    </recommendedName>
</protein>
<reference evidence="10 11" key="1">
    <citation type="submission" date="2020-03" db="EMBL/GenBank/DDBJ databases">
        <title>Metabolic flexibility allows generalist bacteria to become dominant in a frequently disturbed ecosystem.</title>
        <authorList>
            <person name="Chen Y.-J."/>
            <person name="Leung P.M."/>
            <person name="Bay S.K."/>
            <person name="Hugenholtz P."/>
            <person name="Kessler A.J."/>
            <person name="Shelley G."/>
            <person name="Waite D.W."/>
            <person name="Cook P.L."/>
            <person name="Greening C."/>
        </authorList>
    </citation>
    <scope>NUCLEOTIDE SEQUENCE [LARGE SCALE GENOMIC DNA]</scope>
    <source>
        <strain evidence="10">SS_bin_28</strain>
    </source>
</reference>
<dbReference type="Proteomes" id="UP000547674">
    <property type="component" value="Unassembled WGS sequence"/>
</dbReference>
<evidence type="ECO:0000256" key="1">
    <source>
        <dbReference type="ARBA" id="ARBA00022679"/>
    </source>
</evidence>
<evidence type="ECO:0000256" key="7">
    <source>
        <dbReference type="ARBA" id="ARBA00047943"/>
    </source>
</evidence>
<dbReference type="GO" id="GO:0032259">
    <property type="term" value="P:methylation"/>
    <property type="evidence" value="ECO:0007669"/>
    <property type="project" value="UniProtKB-KW"/>
</dbReference>
<keyword evidence="1 10" id="KW-0808">Transferase</keyword>
<dbReference type="InterPro" id="IPR029063">
    <property type="entry name" value="SAM-dependent_MTases_sf"/>
</dbReference>
<evidence type="ECO:0000313" key="11">
    <source>
        <dbReference type="Proteomes" id="UP000547674"/>
    </source>
</evidence>
<dbReference type="InterPro" id="IPR025714">
    <property type="entry name" value="Methyltranfer_dom"/>
</dbReference>
<sequence>MNHDTTSDEIREAVRERYGNFAKSHLTDEAIVNADATDPNKSACCEPGADLTTWADNLYDQNDLGRAEKSIAELTLGCGNPIALAELRQGEHVLDLGSGAGLDCFLASKQVGATGQVIGVDMTPDMLALAEKNLEKTGVRNVEFRKGYLEELPVATGSIDVVISNCVLNLSPDKPKAFSEAFRVLKSGGRLRVSDVLWTREPTEAERNDMESWTGCVAGA</sequence>
<dbReference type="Gene3D" id="3.40.50.150">
    <property type="entry name" value="Vaccinia Virus protein VP39"/>
    <property type="match status" value="1"/>
</dbReference>
<comment type="caution">
    <text evidence="10">The sequence shown here is derived from an EMBL/GenBank/DDBJ whole genome shotgun (WGS) entry which is preliminary data.</text>
</comment>
<organism evidence="10 11">
    <name type="scientific">Eiseniibacteriota bacterium</name>
    <dbReference type="NCBI Taxonomy" id="2212470"/>
    <lineage>
        <taxon>Bacteria</taxon>
        <taxon>Candidatus Eiseniibacteriota</taxon>
    </lineage>
</organism>
<dbReference type="PANTHER" id="PTHR43675:SF8">
    <property type="entry name" value="ARSENITE METHYLTRANSFERASE"/>
    <property type="match status" value="1"/>
</dbReference>
<dbReference type="PANTHER" id="PTHR43675">
    <property type="entry name" value="ARSENITE METHYLTRANSFERASE"/>
    <property type="match status" value="1"/>
</dbReference>
<dbReference type="GO" id="GO:0030791">
    <property type="term" value="F:arsenite methyltransferase activity"/>
    <property type="evidence" value="ECO:0007669"/>
    <property type="project" value="UniProtKB-EC"/>
</dbReference>
<comment type="similarity">
    <text evidence="3">Belongs to the methyltransferase superfamily. Arsenite methyltransferase family.</text>
</comment>
<gene>
    <name evidence="10" type="primary">arsM</name>
    <name evidence="10" type="ORF">HKN21_16640</name>
</gene>
<dbReference type="CDD" id="cd02440">
    <property type="entry name" value="AdoMet_MTases"/>
    <property type="match status" value="1"/>
</dbReference>
<comment type="catalytic activity">
    <reaction evidence="8">
        <text>arsenic triglutathione + 3 [thioredoxin]-dithiol + 3 S-adenosyl-L-methionine = trimethylarsine + 3 [thioredoxin]-disulfide + 3 glutathione + 3 S-adenosyl-L-homocysteine + 3 H(+)</text>
        <dbReference type="Rhea" id="RHEA:69432"/>
        <dbReference type="Rhea" id="RHEA-COMP:10698"/>
        <dbReference type="Rhea" id="RHEA-COMP:10700"/>
        <dbReference type="ChEBI" id="CHEBI:15378"/>
        <dbReference type="ChEBI" id="CHEBI:27130"/>
        <dbReference type="ChEBI" id="CHEBI:29950"/>
        <dbReference type="ChEBI" id="CHEBI:50058"/>
        <dbReference type="ChEBI" id="CHEBI:57856"/>
        <dbReference type="ChEBI" id="CHEBI:57925"/>
        <dbReference type="ChEBI" id="CHEBI:59789"/>
        <dbReference type="ChEBI" id="CHEBI:183640"/>
        <dbReference type="EC" id="2.1.1.137"/>
    </reaction>
</comment>
<comment type="catalytic activity">
    <reaction evidence="6">
        <text>arsenic triglutathione + [thioredoxin]-dithiol + S-adenosyl-L-methionine + 2 H2O = methylarsonous acid + [thioredoxin]-disulfide + 3 glutathione + S-adenosyl-L-homocysteine + H(+)</text>
        <dbReference type="Rhea" id="RHEA:69460"/>
        <dbReference type="Rhea" id="RHEA-COMP:10698"/>
        <dbReference type="Rhea" id="RHEA-COMP:10700"/>
        <dbReference type="ChEBI" id="CHEBI:15377"/>
        <dbReference type="ChEBI" id="CHEBI:15378"/>
        <dbReference type="ChEBI" id="CHEBI:17826"/>
        <dbReference type="ChEBI" id="CHEBI:29950"/>
        <dbReference type="ChEBI" id="CHEBI:50058"/>
        <dbReference type="ChEBI" id="CHEBI:57856"/>
        <dbReference type="ChEBI" id="CHEBI:57925"/>
        <dbReference type="ChEBI" id="CHEBI:59789"/>
        <dbReference type="ChEBI" id="CHEBI:183640"/>
        <dbReference type="EC" id="2.1.1.137"/>
    </reaction>
</comment>
<evidence type="ECO:0000259" key="9">
    <source>
        <dbReference type="Pfam" id="PF13847"/>
    </source>
</evidence>
<evidence type="ECO:0000256" key="4">
    <source>
        <dbReference type="ARBA" id="ARBA00034521"/>
    </source>
</evidence>
<evidence type="ECO:0000256" key="5">
    <source>
        <dbReference type="ARBA" id="ARBA00034545"/>
    </source>
</evidence>
<dbReference type="NCBIfam" id="NF008823">
    <property type="entry name" value="PRK11873.1"/>
    <property type="match status" value="1"/>
</dbReference>